<evidence type="ECO:0000259" key="2">
    <source>
        <dbReference type="Pfam" id="PF20155"/>
    </source>
</evidence>
<dbReference type="AlphaFoldDB" id="A0A212J4M3"/>
<gene>
    <name evidence="3" type="ORF">KL86CLO1_10508</name>
</gene>
<feature type="transmembrane region" description="Helical" evidence="1">
    <location>
        <begin position="302"/>
        <end position="321"/>
    </location>
</feature>
<evidence type="ECO:0000256" key="1">
    <source>
        <dbReference type="SAM" id="Phobius"/>
    </source>
</evidence>
<proteinExistence type="predicted"/>
<protein>
    <submittedName>
        <fullName evidence="3">Tape measure domain protein</fullName>
    </submittedName>
</protein>
<reference evidence="3" key="1">
    <citation type="submission" date="2016-04" db="EMBL/GenBank/DDBJ databases">
        <authorList>
            <person name="Evans L.H."/>
            <person name="Alamgir A."/>
            <person name="Owens N."/>
            <person name="Weber N.D."/>
            <person name="Virtaneva K."/>
            <person name="Barbian K."/>
            <person name="Babar A."/>
            <person name="Rosenke K."/>
        </authorList>
    </citation>
    <scope>NUCLEOTIDE SEQUENCE</scope>
    <source>
        <strain evidence="3">86</strain>
    </source>
</reference>
<keyword evidence="1" id="KW-0812">Transmembrane</keyword>
<organism evidence="3">
    <name type="scientific">uncultured Eubacteriales bacterium</name>
    <dbReference type="NCBI Taxonomy" id="172733"/>
    <lineage>
        <taxon>Bacteria</taxon>
        <taxon>Bacillati</taxon>
        <taxon>Bacillota</taxon>
        <taxon>Clostridia</taxon>
        <taxon>Eubacteriales</taxon>
        <taxon>environmental samples</taxon>
    </lineage>
</organism>
<keyword evidence="1" id="KW-1133">Transmembrane helix</keyword>
<accession>A0A212J4M3</accession>
<feature type="transmembrane region" description="Helical" evidence="1">
    <location>
        <begin position="333"/>
        <end position="359"/>
    </location>
</feature>
<dbReference type="InterPro" id="IPR013491">
    <property type="entry name" value="Tape_meas_N"/>
</dbReference>
<feature type="domain" description="Tape measure protein N-terminal" evidence="2">
    <location>
        <begin position="100"/>
        <end position="286"/>
    </location>
</feature>
<dbReference type="EMBL" id="FLUN01000001">
    <property type="protein sequence ID" value="SBV94396.1"/>
    <property type="molecule type" value="Genomic_DNA"/>
</dbReference>
<feature type="transmembrane region" description="Helical" evidence="1">
    <location>
        <begin position="404"/>
        <end position="425"/>
    </location>
</feature>
<dbReference type="NCBIfam" id="TIGR02675">
    <property type="entry name" value="tape_meas_nterm"/>
    <property type="match status" value="1"/>
</dbReference>
<feature type="transmembrane region" description="Helical" evidence="1">
    <location>
        <begin position="371"/>
        <end position="392"/>
    </location>
</feature>
<evidence type="ECO:0000313" key="3">
    <source>
        <dbReference type="EMBL" id="SBV94396.1"/>
    </source>
</evidence>
<sequence>MSVATQMDIRDRMSSVLDKITRNTERVNTALRTTDALTQTTGSQVGGFGHTATEADRAAERVENFNQKQRQAQTESRGITDEWGRIKGAVQGAIAAMGLKKALDLSDTMATTQARLDLMNDGLQTTKELQDQIMASANRSRAAYQTTADAVSKMGIMAADAFGSNKELIAFSELINKQFTIAGTSAAGIDAAMLQLTQAMASGVLRGEELNSVFEQAPTIIQTIAKYLDVPIGKIREMAADGEITASVVKNAMLASADEINAKFESMPMTWGQVWIRMSNAALVALQPVLTGINWLANNIEIIGPLVLGLGAAFLVFQVAAHWTQIAAAATAAYHAVVGFLSIGFGVLTGSTTAATAAVSTFNSALLASPITWIVMLVVILIAALYAVVAIVNKVTGSTVSATGIIAGAVMWLVALIGNIAIGLFNGLIQSAWSTFVEPFIGIIEWVLNVVNGGFDDFGGAVANLIGNIISWFLSLGKVVTKIIDAIFGTDWTGGLTALQDNVLGWGKNETAITLDRSAPEIAHRFDMTDAFDMGYNFGSGIEDKVAGLFGFDGSNMDAIYDGVGDTADNTGKMAESVNIADEDLKFLRDVAEMRFVQNFVTLTPTVAMNASISEKVDVGDVVGEIERRLEEEFAANAEGVYA</sequence>
<keyword evidence="1" id="KW-0472">Membrane</keyword>
<dbReference type="Pfam" id="PF20155">
    <property type="entry name" value="TMP_3"/>
    <property type="match status" value="1"/>
</dbReference>
<name>A0A212J4M3_9FIRM</name>